<dbReference type="KEGG" id="pce:PECL_166"/>
<reference evidence="3 4" key="1">
    <citation type="journal article" date="2012" name="J. Bacteriol.">
        <title>Complete Genome Sequence of the Beer Spoilage Organism Pediococcus claussenii ATCC BAA-344T.</title>
        <authorList>
            <person name="Pittet V."/>
            <person name="Abegunde T."/>
            <person name="Marfleet T."/>
            <person name="Haakensen M."/>
            <person name="Morrow K."/>
            <person name="Jayaprakash T."/>
            <person name="Schroeder K."/>
            <person name="Trost B."/>
            <person name="Byrns S."/>
            <person name="Bergsveinson J."/>
            <person name="Kusalik A."/>
            <person name="Ziola B."/>
        </authorList>
    </citation>
    <scope>NUCLEOTIDE SEQUENCE [LARGE SCALE GENOMIC DNA]</scope>
    <source>
        <strain evidence="3 4">ATCC BAA-344</strain>
    </source>
</reference>
<organism evidence="3 4">
    <name type="scientific">Pediococcus claussenii (strain ATCC BAA-344 / DSM 14800 / JCM 18046 / KCTC 3811 / LMG 21948 / P06)</name>
    <dbReference type="NCBI Taxonomy" id="701521"/>
    <lineage>
        <taxon>Bacteria</taxon>
        <taxon>Bacillati</taxon>
        <taxon>Bacillota</taxon>
        <taxon>Bacilli</taxon>
        <taxon>Lactobacillales</taxon>
        <taxon>Lactobacillaceae</taxon>
        <taxon>Pediococcus</taxon>
    </lineage>
</organism>
<proteinExistence type="predicted"/>
<dbReference type="STRING" id="701521.PECL_166"/>
<dbReference type="FunFam" id="3.40.50.720:FF:000336">
    <property type="entry name" value="Aldehyde reductase"/>
    <property type="match status" value="1"/>
</dbReference>
<protein>
    <submittedName>
        <fullName evidence="3">Polysaccharide biosynthesis family protein</fullName>
    </submittedName>
</protein>
<evidence type="ECO:0000259" key="2">
    <source>
        <dbReference type="Pfam" id="PF01073"/>
    </source>
</evidence>
<dbReference type="GO" id="GO:0006694">
    <property type="term" value="P:steroid biosynthetic process"/>
    <property type="evidence" value="ECO:0007669"/>
    <property type="project" value="InterPro"/>
</dbReference>
<gene>
    <name evidence="3" type="ordered locus">PECL_166</name>
</gene>
<dbReference type="GO" id="GO:0016616">
    <property type="term" value="F:oxidoreductase activity, acting on the CH-OH group of donors, NAD or NADP as acceptor"/>
    <property type="evidence" value="ECO:0007669"/>
    <property type="project" value="InterPro"/>
</dbReference>
<keyword evidence="1" id="KW-0560">Oxidoreductase</keyword>
<evidence type="ECO:0000313" key="4">
    <source>
        <dbReference type="Proteomes" id="UP000005444"/>
    </source>
</evidence>
<dbReference type="Gene3D" id="3.40.50.720">
    <property type="entry name" value="NAD(P)-binding Rossmann-like Domain"/>
    <property type="match status" value="1"/>
</dbReference>
<dbReference type="Proteomes" id="UP000005444">
    <property type="component" value="Chromosome"/>
</dbReference>
<dbReference type="HOGENOM" id="CLU_007383_9_2_9"/>
<dbReference type="RefSeq" id="WP_014214688.1">
    <property type="nucleotide sequence ID" value="NC_016605.1"/>
</dbReference>
<dbReference type="PATRIC" id="fig|701521.8.peg.156"/>
<dbReference type="InterPro" id="IPR050425">
    <property type="entry name" value="NAD(P)_dehydrat-like"/>
</dbReference>
<dbReference type="Pfam" id="PF01073">
    <property type="entry name" value="3Beta_HSD"/>
    <property type="match status" value="1"/>
</dbReference>
<dbReference type="eggNOG" id="COG0451">
    <property type="taxonomic scope" value="Bacteria"/>
</dbReference>
<dbReference type="InterPro" id="IPR002225">
    <property type="entry name" value="3Beta_OHSteriod_DH/Estase"/>
</dbReference>
<dbReference type="SUPFAM" id="SSF51735">
    <property type="entry name" value="NAD(P)-binding Rossmann-fold domains"/>
    <property type="match status" value="1"/>
</dbReference>
<sequence length="343" mass="37981">MERILVTGGSGFLGLHIIDQLLKNKYQVITTLRNLDKQAEVLKTLTDQHTPDLKNLSFVEANLMDDHNWFEAMNSCDVVMSVASPVFFGKITNESDALKPAVNGIQRILKFANLAKVPQVIMTSNFGAVGFSKVVGSNSVTKESDWTDEHAIGLSIYEKSKLLAEKAAWQYIEQPNIHIKLTTINPVAILGSSFNNHVSGSFNLLQDIISGKTKRIPPIELNVIDVSDVARLHVLAIKNSKAYNQRFIATAPGQISFQEIANLITNQRPEISHKITDKSLSKLVINLGAFFGNAQAREGKLLMYMNRNVSGEKSKELLNFTPQFTAEQAVLNAVDSLIKFKLT</sequence>
<dbReference type="InterPro" id="IPR036291">
    <property type="entry name" value="NAD(P)-bd_dom_sf"/>
</dbReference>
<dbReference type="PANTHER" id="PTHR10366:SF564">
    <property type="entry name" value="STEROL-4-ALPHA-CARBOXYLATE 3-DEHYDROGENASE, DECARBOXYLATING"/>
    <property type="match status" value="1"/>
</dbReference>
<dbReference type="EMBL" id="CP003137">
    <property type="protein sequence ID" value="AEV94490.1"/>
    <property type="molecule type" value="Genomic_DNA"/>
</dbReference>
<evidence type="ECO:0000313" key="3">
    <source>
        <dbReference type="EMBL" id="AEV94490.1"/>
    </source>
</evidence>
<accession>G8PEW0</accession>
<keyword evidence="4" id="KW-1185">Reference proteome</keyword>
<dbReference type="AlphaFoldDB" id="G8PEW0"/>
<dbReference type="PANTHER" id="PTHR10366">
    <property type="entry name" value="NAD DEPENDENT EPIMERASE/DEHYDRATASE"/>
    <property type="match status" value="1"/>
</dbReference>
<evidence type="ECO:0000256" key="1">
    <source>
        <dbReference type="ARBA" id="ARBA00023002"/>
    </source>
</evidence>
<name>G8PEW0_PEDCP</name>
<feature type="domain" description="3-beta hydroxysteroid dehydrogenase/isomerase" evidence="2">
    <location>
        <begin position="5"/>
        <end position="242"/>
    </location>
</feature>